<feature type="compositionally biased region" description="Basic and acidic residues" evidence="2">
    <location>
        <begin position="238"/>
        <end position="266"/>
    </location>
</feature>
<evidence type="ECO:0000259" key="3">
    <source>
        <dbReference type="Pfam" id="PF21773"/>
    </source>
</evidence>
<dbReference type="InterPro" id="IPR049258">
    <property type="entry name" value="ODAD1_CC"/>
</dbReference>
<dbReference type="GO" id="GO:0035253">
    <property type="term" value="C:ciliary rootlet"/>
    <property type="evidence" value="ECO:0007669"/>
    <property type="project" value="TreeGrafter"/>
</dbReference>
<evidence type="ECO:0000256" key="1">
    <source>
        <dbReference type="ARBA" id="ARBA00023054"/>
    </source>
</evidence>
<dbReference type="GO" id="GO:0036064">
    <property type="term" value="C:ciliary basal body"/>
    <property type="evidence" value="ECO:0007669"/>
    <property type="project" value="TreeGrafter"/>
</dbReference>
<dbReference type="Pfam" id="PF21773">
    <property type="entry name" value="ODAD1_CC"/>
    <property type="match status" value="1"/>
</dbReference>
<dbReference type="GO" id="GO:0036158">
    <property type="term" value="P:outer dynein arm assembly"/>
    <property type="evidence" value="ECO:0007669"/>
    <property type="project" value="InterPro"/>
</dbReference>
<dbReference type="PANTHER" id="PTHR46518">
    <property type="entry name" value="COILED-COIL DOMAIN-CONTAINING PROTEIN 151"/>
    <property type="match status" value="1"/>
</dbReference>
<feature type="region of interest" description="Disordered" evidence="2">
    <location>
        <begin position="220"/>
        <end position="287"/>
    </location>
</feature>
<protein>
    <recommendedName>
        <fullName evidence="3">ODAD1 central coiled coil region domain-containing protein</fullName>
    </recommendedName>
</protein>
<feature type="region of interest" description="Disordered" evidence="2">
    <location>
        <begin position="464"/>
        <end position="498"/>
    </location>
</feature>
<feature type="domain" description="ODAD1 central coiled coil region" evidence="3">
    <location>
        <begin position="128"/>
        <end position="416"/>
    </location>
</feature>
<proteinExistence type="predicted"/>
<dbReference type="GO" id="GO:0003341">
    <property type="term" value="P:cilium movement"/>
    <property type="evidence" value="ECO:0007669"/>
    <property type="project" value="InterPro"/>
</dbReference>
<dbReference type="PANTHER" id="PTHR46518:SF1">
    <property type="entry name" value="OUTER DYNEIN ARM-DOCKING COMPLEX SUBUNIT 3"/>
    <property type="match status" value="1"/>
</dbReference>
<keyword evidence="1" id="KW-0175">Coiled coil</keyword>
<organism evidence="4">
    <name type="scientific">Eutreptiella gymnastica</name>
    <dbReference type="NCBI Taxonomy" id="73025"/>
    <lineage>
        <taxon>Eukaryota</taxon>
        <taxon>Discoba</taxon>
        <taxon>Euglenozoa</taxon>
        <taxon>Euglenida</taxon>
        <taxon>Spirocuta</taxon>
        <taxon>Euglenophyceae</taxon>
        <taxon>Eutreptiales</taxon>
        <taxon>Eutreptiaceae</taxon>
        <taxon>Eutreptiella</taxon>
    </lineage>
</organism>
<reference evidence="4" key="1">
    <citation type="submission" date="2021-01" db="EMBL/GenBank/DDBJ databases">
        <authorList>
            <person name="Corre E."/>
            <person name="Pelletier E."/>
            <person name="Niang G."/>
            <person name="Scheremetjew M."/>
            <person name="Finn R."/>
            <person name="Kale V."/>
            <person name="Holt S."/>
            <person name="Cochrane G."/>
            <person name="Meng A."/>
            <person name="Brown T."/>
            <person name="Cohen L."/>
        </authorList>
    </citation>
    <scope>NUCLEOTIDE SEQUENCE</scope>
    <source>
        <strain evidence="4">CCMP1594</strain>
    </source>
</reference>
<feature type="compositionally biased region" description="Basic and acidic residues" evidence="2">
    <location>
        <begin position="220"/>
        <end position="230"/>
    </location>
</feature>
<gene>
    <name evidence="4" type="ORF">EGYM00163_LOCUS11396</name>
</gene>
<feature type="compositionally biased region" description="Acidic residues" evidence="2">
    <location>
        <begin position="475"/>
        <end position="494"/>
    </location>
</feature>
<evidence type="ECO:0000313" key="4">
    <source>
        <dbReference type="EMBL" id="CAE0800275.1"/>
    </source>
</evidence>
<accession>A0A7S4FL05</accession>
<dbReference type="InterPro" id="IPR033192">
    <property type="entry name" value="ODAD3"/>
</dbReference>
<dbReference type="AlphaFoldDB" id="A0A7S4FL05"/>
<sequence>MAATAEDTNMMEKKFRLLETGRKADFENSQHTLKQNKELVKTLRKENKELKASLGSLSKAVGGVNDQAIQNNEIQKLDGKIIKLRKKYDDARQQAEAKRNELSRLKEKLKDLEKESQPILTDESPLTRKIRMLENRLDKSMIKYNEAQSIRKTYEQIVKRLKEERIGFDNQLAAIERTLKAKDHDYQELLNMSHDANHAKEIAKAELAQFRAAYEEERRQKDKELTERKQYVQSRIDQTQKLEKREKQRRNEELERLQKQEEEKLKMGGPQHDNFATQQRSEEEQEKINQYEEAFRKIKEATGVSDVQEVIQKFITQEDTHRNLVEMTKEAQSRIDQLNAEKSELKSKVEELKYSGSGQLGSRRIVDEFETHLTEAHYQCDKNRQKYERVAKILINVKAGVEHLYDKLSVFKSDIQQIPMSDETVVDILKQCESKLLHLMEESMPASGTGGMLEDLATANIELPPNNRRIKLPTSDDENDEEQEDEEEEEEDVLDRETVKKLASIAVARETKKLKKRKTKGRHKDD</sequence>
<dbReference type="GO" id="GO:0097542">
    <property type="term" value="C:ciliary tip"/>
    <property type="evidence" value="ECO:0007669"/>
    <property type="project" value="TreeGrafter"/>
</dbReference>
<evidence type="ECO:0000256" key="2">
    <source>
        <dbReference type="SAM" id="MobiDB-lite"/>
    </source>
</evidence>
<name>A0A7S4FL05_9EUGL</name>
<dbReference type="EMBL" id="HBJA01033913">
    <property type="protein sequence ID" value="CAE0800275.1"/>
    <property type="molecule type" value="Transcribed_RNA"/>
</dbReference>